<feature type="region of interest" description="Disordered" evidence="1">
    <location>
        <begin position="49"/>
        <end position="126"/>
    </location>
</feature>
<organism evidence="2">
    <name type="scientific">viral metagenome</name>
    <dbReference type="NCBI Taxonomy" id="1070528"/>
    <lineage>
        <taxon>unclassified sequences</taxon>
        <taxon>metagenomes</taxon>
        <taxon>organismal metagenomes</taxon>
    </lineage>
</organism>
<name>A0A6M3K0B2_9ZZZZ</name>
<dbReference type="AlphaFoldDB" id="A0A6M3K0B2"/>
<gene>
    <name evidence="2" type="ORF">MM415A01877_0015</name>
</gene>
<evidence type="ECO:0000313" key="2">
    <source>
        <dbReference type="EMBL" id="QJA75051.1"/>
    </source>
</evidence>
<proteinExistence type="predicted"/>
<evidence type="ECO:0000256" key="1">
    <source>
        <dbReference type="SAM" id="MobiDB-lite"/>
    </source>
</evidence>
<sequence>MGESSTSSAICKVCFHRHRQGDPHIWDSGSKESKKADIIKDLRAVIGRSSSTVERPPCKRVVSGSIPGSGPKRPWGKPELRRYVRQPLSNSGSNSLTKSNILSNKPIMLESNRSKKSNILSNKESNTTLLESNKGFDKKAYQREYMAKRRAKV</sequence>
<dbReference type="EMBL" id="MT142137">
    <property type="protein sequence ID" value="QJA75051.1"/>
    <property type="molecule type" value="Genomic_DNA"/>
</dbReference>
<protein>
    <submittedName>
        <fullName evidence="2">Uncharacterized protein</fullName>
    </submittedName>
</protein>
<feature type="compositionally biased region" description="Polar residues" evidence="1">
    <location>
        <begin position="87"/>
        <end position="103"/>
    </location>
</feature>
<feature type="compositionally biased region" description="Polar residues" evidence="1">
    <location>
        <begin position="117"/>
        <end position="126"/>
    </location>
</feature>
<accession>A0A6M3K0B2</accession>
<reference evidence="2" key="1">
    <citation type="submission" date="2020-03" db="EMBL/GenBank/DDBJ databases">
        <title>The deep terrestrial virosphere.</title>
        <authorList>
            <person name="Holmfeldt K."/>
            <person name="Nilsson E."/>
            <person name="Simone D."/>
            <person name="Lopez-Fernandez M."/>
            <person name="Wu X."/>
            <person name="de Brujin I."/>
            <person name="Lundin D."/>
            <person name="Andersson A."/>
            <person name="Bertilsson S."/>
            <person name="Dopson M."/>
        </authorList>
    </citation>
    <scope>NUCLEOTIDE SEQUENCE</scope>
    <source>
        <strain evidence="2">MM415A01877</strain>
    </source>
</reference>